<dbReference type="EMBL" id="MU001895">
    <property type="protein sequence ID" value="KAF2794320.1"/>
    <property type="molecule type" value="Genomic_DNA"/>
</dbReference>
<dbReference type="PANTHER" id="PTHR33353">
    <property type="entry name" value="PUTATIVE (AFU_ORTHOLOGUE AFUA_1G12560)-RELATED"/>
    <property type="match status" value="1"/>
</dbReference>
<keyword evidence="4" id="KW-0479">Metal-binding</keyword>
<dbReference type="GO" id="GO:0046872">
    <property type="term" value="F:metal ion binding"/>
    <property type="evidence" value="ECO:0007669"/>
    <property type="project" value="UniProtKB-KW"/>
</dbReference>
<comment type="similarity">
    <text evidence="13">Belongs to the polysaccharide monooxygenase AA9 family.</text>
</comment>
<comment type="catalytic activity">
    <reaction evidence="14">
        <text>[(1-&gt;4)-beta-D-glucosyl]n+m + reduced acceptor + O2 = 4-dehydro-beta-D-glucosyl-[(1-&gt;4)-beta-D-glucosyl]n-1 + [(1-&gt;4)-beta-D-glucosyl]m + acceptor + H2O.</text>
        <dbReference type="EC" id="1.14.99.56"/>
    </reaction>
</comment>
<proteinExistence type="inferred from homology"/>
<evidence type="ECO:0000313" key="19">
    <source>
        <dbReference type="Proteomes" id="UP000799757"/>
    </source>
</evidence>
<keyword evidence="9 18" id="KW-0503">Monooxygenase</keyword>
<evidence type="ECO:0000256" key="14">
    <source>
        <dbReference type="ARBA" id="ARBA00045077"/>
    </source>
</evidence>
<dbReference type="GO" id="GO:0030245">
    <property type="term" value="P:cellulose catabolic process"/>
    <property type="evidence" value="ECO:0007669"/>
    <property type="project" value="UniProtKB-KW"/>
</dbReference>
<keyword evidence="8" id="KW-0186">Copper</keyword>
<keyword evidence="11" id="KW-0119">Carbohydrate metabolism</keyword>
<accession>A0A6A6XCL4</accession>
<evidence type="ECO:0000256" key="3">
    <source>
        <dbReference type="ARBA" id="ARBA00022525"/>
    </source>
</evidence>
<dbReference type="AlphaFoldDB" id="A0A6A6XCL4"/>
<evidence type="ECO:0000256" key="15">
    <source>
        <dbReference type="ARBA" id="ARBA00047174"/>
    </source>
</evidence>
<feature type="domain" description="Auxiliary Activity family 9 catalytic" evidence="17">
    <location>
        <begin position="20"/>
        <end position="227"/>
    </location>
</feature>
<reference evidence="18" key="1">
    <citation type="journal article" date="2020" name="Stud. Mycol.">
        <title>101 Dothideomycetes genomes: a test case for predicting lifestyles and emergence of pathogens.</title>
        <authorList>
            <person name="Haridas S."/>
            <person name="Albert R."/>
            <person name="Binder M."/>
            <person name="Bloem J."/>
            <person name="Labutti K."/>
            <person name="Salamov A."/>
            <person name="Andreopoulos B."/>
            <person name="Baker S."/>
            <person name="Barry K."/>
            <person name="Bills G."/>
            <person name="Bluhm B."/>
            <person name="Cannon C."/>
            <person name="Castanera R."/>
            <person name="Culley D."/>
            <person name="Daum C."/>
            <person name="Ezra D."/>
            <person name="Gonzalez J."/>
            <person name="Henrissat B."/>
            <person name="Kuo A."/>
            <person name="Liang C."/>
            <person name="Lipzen A."/>
            <person name="Lutzoni F."/>
            <person name="Magnuson J."/>
            <person name="Mondo S."/>
            <person name="Nolan M."/>
            <person name="Ohm R."/>
            <person name="Pangilinan J."/>
            <person name="Park H.-J."/>
            <person name="Ramirez L."/>
            <person name="Alfaro M."/>
            <person name="Sun H."/>
            <person name="Tritt A."/>
            <person name="Yoshinaga Y."/>
            <person name="Zwiers L.-H."/>
            <person name="Turgeon B."/>
            <person name="Goodwin S."/>
            <person name="Spatafora J."/>
            <person name="Crous P."/>
            <person name="Grigoriev I."/>
        </authorList>
    </citation>
    <scope>NUCLEOTIDE SEQUENCE</scope>
    <source>
        <strain evidence="18">CBS 109.77</strain>
    </source>
</reference>
<evidence type="ECO:0000259" key="17">
    <source>
        <dbReference type="Pfam" id="PF03443"/>
    </source>
</evidence>
<evidence type="ECO:0000256" key="1">
    <source>
        <dbReference type="ARBA" id="ARBA00001973"/>
    </source>
</evidence>
<dbReference type="InterPro" id="IPR005103">
    <property type="entry name" value="AA9_LPMO"/>
</dbReference>
<protein>
    <recommendedName>
        <fullName evidence="15">lytic cellulose monooxygenase (C4-dehydrogenating)</fullName>
        <ecNumber evidence="15">1.14.99.56</ecNumber>
    </recommendedName>
</protein>
<evidence type="ECO:0000256" key="5">
    <source>
        <dbReference type="ARBA" id="ARBA00022729"/>
    </source>
</evidence>
<sequence>MKLAIPAFAILIGSPVTIAHNAFSRLIVNGTVTPDYAYVRNTTYTPHPNIAPYDRLVPYTAVTQEELDATNITCGRDAFDAAGTTLTATVIAGEEIGFEVYNCCGLVPHIWHEGPAQAYMSAPPSGTALEKYRGDGEWFKVAYWGPTNQTHWFPKDKSQLLFKLPGNTPPGKYLLRVEQFMPLLPDYTQWYVNCAHIEVRGPGGGDPAPFTTAKFPGTYKIEHPGISLPPEVGIARPEDPTPAYPYAFLNLTAYQPPGPALWTGQ</sequence>
<dbReference type="InterPro" id="IPR049892">
    <property type="entry name" value="AA9"/>
</dbReference>
<dbReference type="Pfam" id="PF03443">
    <property type="entry name" value="AA9"/>
    <property type="match status" value="1"/>
</dbReference>
<evidence type="ECO:0000256" key="12">
    <source>
        <dbReference type="ARBA" id="ARBA00023326"/>
    </source>
</evidence>
<evidence type="ECO:0000256" key="10">
    <source>
        <dbReference type="ARBA" id="ARBA00023157"/>
    </source>
</evidence>
<comment type="subcellular location">
    <subcellularLocation>
        <location evidence="2">Secreted</location>
    </subcellularLocation>
</comment>
<keyword evidence="10" id="KW-1015">Disulfide bond</keyword>
<keyword evidence="3" id="KW-0964">Secreted</keyword>
<dbReference type="Gene3D" id="2.70.50.70">
    <property type="match status" value="1"/>
</dbReference>
<evidence type="ECO:0000256" key="9">
    <source>
        <dbReference type="ARBA" id="ARBA00023033"/>
    </source>
</evidence>
<evidence type="ECO:0000256" key="8">
    <source>
        <dbReference type="ARBA" id="ARBA00023008"/>
    </source>
</evidence>
<evidence type="ECO:0000256" key="2">
    <source>
        <dbReference type="ARBA" id="ARBA00004613"/>
    </source>
</evidence>
<keyword evidence="5 16" id="KW-0732">Signal</keyword>
<evidence type="ECO:0000256" key="4">
    <source>
        <dbReference type="ARBA" id="ARBA00022723"/>
    </source>
</evidence>
<dbReference type="GO" id="GO:0005576">
    <property type="term" value="C:extracellular region"/>
    <property type="evidence" value="ECO:0007669"/>
    <property type="project" value="UniProtKB-SubCell"/>
</dbReference>
<dbReference type="EC" id="1.14.99.56" evidence="15"/>
<evidence type="ECO:0000313" key="18">
    <source>
        <dbReference type="EMBL" id="KAF2794320.1"/>
    </source>
</evidence>
<keyword evidence="6" id="KW-0136">Cellulose degradation</keyword>
<keyword evidence="12" id="KW-0624">Polysaccharide degradation</keyword>
<evidence type="ECO:0000256" key="6">
    <source>
        <dbReference type="ARBA" id="ARBA00023001"/>
    </source>
</evidence>
<comment type="cofactor">
    <cofactor evidence="1">
        <name>Cu(2+)</name>
        <dbReference type="ChEBI" id="CHEBI:29036"/>
    </cofactor>
</comment>
<evidence type="ECO:0000256" key="16">
    <source>
        <dbReference type="SAM" id="SignalP"/>
    </source>
</evidence>
<name>A0A6A6XCL4_9PLEO</name>
<evidence type="ECO:0000256" key="13">
    <source>
        <dbReference type="ARBA" id="ARBA00044502"/>
    </source>
</evidence>
<dbReference type="OrthoDB" id="6038816at2759"/>
<gene>
    <name evidence="18" type="ORF">K505DRAFT_417208</name>
</gene>
<dbReference type="PANTHER" id="PTHR33353:SF10">
    <property type="entry name" value="ENDO-BETA-1,4-GLUCANASE D"/>
    <property type="match status" value="1"/>
</dbReference>
<organism evidence="18 19">
    <name type="scientific">Melanomma pulvis-pyrius CBS 109.77</name>
    <dbReference type="NCBI Taxonomy" id="1314802"/>
    <lineage>
        <taxon>Eukaryota</taxon>
        <taxon>Fungi</taxon>
        <taxon>Dikarya</taxon>
        <taxon>Ascomycota</taxon>
        <taxon>Pezizomycotina</taxon>
        <taxon>Dothideomycetes</taxon>
        <taxon>Pleosporomycetidae</taxon>
        <taxon>Pleosporales</taxon>
        <taxon>Melanommataceae</taxon>
        <taxon>Melanomma</taxon>
    </lineage>
</organism>
<evidence type="ECO:0000256" key="7">
    <source>
        <dbReference type="ARBA" id="ARBA00023002"/>
    </source>
</evidence>
<feature type="signal peptide" evidence="16">
    <location>
        <begin position="1"/>
        <end position="19"/>
    </location>
</feature>
<keyword evidence="19" id="KW-1185">Reference proteome</keyword>
<keyword evidence="7" id="KW-0560">Oxidoreductase</keyword>
<dbReference type="GO" id="GO:0004497">
    <property type="term" value="F:monooxygenase activity"/>
    <property type="evidence" value="ECO:0007669"/>
    <property type="project" value="UniProtKB-KW"/>
</dbReference>
<dbReference type="Proteomes" id="UP000799757">
    <property type="component" value="Unassembled WGS sequence"/>
</dbReference>
<evidence type="ECO:0000256" key="11">
    <source>
        <dbReference type="ARBA" id="ARBA00023277"/>
    </source>
</evidence>
<feature type="chain" id="PRO_5025571048" description="lytic cellulose monooxygenase (C4-dehydrogenating)" evidence="16">
    <location>
        <begin position="20"/>
        <end position="265"/>
    </location>
</feature>